<reference evidence="2 3" key="1">
    <citation type="submission" date="2019-10" db="EMBL/GenBank/DDBJ databases">
        <title>Genomic and transcriptomic insights into the perfect genentic adaptation of a filamentous nitrogen-fixing cyanobacterium to rice fields.</title>
        <authorList>
            <person name="Chen Z."/>
        </authorList>
    </citation>
    <scope>NUCLEOTIDE SEQUENCE [LARGE SCALE GENOMIC DNA]</scope>
    <source>
        <strain evidence="2">CCNUC1</strain>
    </source>
</reference>
<organism evidence="2 3">
    <name type="scientific">Nostoc sphaeroides CCNUC1</name>
    <dbReference type="NCBI Taxonomy" id="2653204"/>
    <lineage>
        <taxon>Bacteria</taxon>
        <taxon>Bacillati</taxon>
        <taxon>Cyanobacteriota</taxon>
        <taxon>Cyanophyceae</taxon>
        <taxon>Nostocales</taxon>
        <taxon>Nostocaceae</taxon>
        <taxon>Nostoc</taxon>
    </lineage>
</organism>
<sequence>MKTLVAGWFSFEQGHATAGDLLAAELACDWLENAGQSYDIAVDPPFTGGINWRLADPKNYSQIVFVCGPFLAKGTLETEFLTHFAGCRLIGLDLTMLESLDKSNPFDVLLERDSSIRVNPDITFISPRKLVPVVGVCLVEPYEQGLTDITNTAIRRLVASREVAVVDIDTRLDTNTTGLRTPAEVESLLARMDLVITTRLHGTVLSLKNGVPTISIDPEAGGAKIKRQMQKIGWSVMFTVDELTDEKLQKAFDYCLTQEARTKAKECCDRSQKMLEEVRNEFIRASVESGKPELELVRINSENLKYQSFRRIEVDPNYQIYSEKSYRRVVKDNVKQLLKSLVRFQ</sequence>
<dbReference type="PANTHER" id="PTHR36836">
    <property type="entry name" value="COLANIC ACID BIOSYNTHESIS PROTEIN WCAK"/>
    <property type="match status" value="1"/>
</dbReference>
<dbReference type="KEGG" id="nsh:GXM_07838"/>
<dbReference type="PANTHER" id="PTHR36836:SF1">
    <property type="entry name" value="COLANIC ACID BIOSYNTHESIS PROTEIN WCAK"/>
    <property type="match status" value="1"/>
</dbReference>
<evidence type="ECO:0000313" key="2">
    <source>
        <dbReference type="EMBL" id="QFS50344.1"/>
    </source>
</evidence>
<dbReference type="InterPro" id="IPR007345">
    <property type="entry name" value="Polysacch_pyruvyl_Trfase"/>
</dbReference>
<feature type="domain" description="Polysaccharide pyruvyl transferase" evidence="1">
    <location>
        <begin position="153"/>
        <end position="217"/>
    </location>
</feature>
<dbReference type="Proteomes" id="UP000326678">
    <property type="component" value="Chromosome Gxm2"/>
</dbReference>
<name>A0A5P8WCI8_9NOSO</name>
<evidence type="ECO:0000313" key="3">
    <source>
        <dbReference type="Proteomes" id="UP000326678"/>
    </source>
</evidence>
<dbReference type="RefSeq" id="WP_152591396.1">
    <property type="nucleotide sequence ID" value="NZ_CP045227.1"/>
</dbReference>
<dbReference type="AlphaFoldDB" id="A0A5P8WCI8"/>
<proteinExistence type="predicted"/>
<protein>
    <recommendedName>
        <fullName evidence="1">Polysaccharide pyruvyl transferase domain-containing protein</fullName>
    </recommendedName>
</protein>
<dbReference type="EMBL" id="CP045227">
    <property type="protein sequence ID" value="QFS50344.1"/>
    <property type="molecule type" value="Genomic_DNA"/>
</dbReference>
<dbReference type="Pfam" id="PF04230">
    <property type="entry name" value="PS_pyruv_trans"/>
    <property type="match status" value="1"/>
</dbReference>
<gene>
    <name evidence="2" type="ORF">GXM_07838</name>
</gene>
<evidence type="ECO:0000259" key="1">
    <source>
        <dbReference type="Pfam" id="PF04230"/>
    </source>
</evidence>
<keyword evidence="3" id="KW-1185">Reference proteome</keyword>
<accession>A0A5P8WCI8</accession>